<feature type="coiled-coil region" evidence="10">
    <location>
        <begin position="235"/>
        <end position="298"/>
    </location>
</feature>
<evidence type="ECO:0000259" key="11">
    <source>
        <dbReference type="Pfam" id="PF25994"/>
    </source>
</evidence>
<dbReference type="PROSITE" id="PS00543">
    <property type="entry name" value="HLYD_FAMILY"/>
    <property type="match status" value="1"/>
</dbReference>
<feature type="domain" description="AprE-like long alpha-helical hairpin" evidence="11">
    <location>
        <begin position="105"/>
        <end position="305"/>
    </location>
</feature>
<dbReference type="InterPro" id="IPR058982">
    <property type="entry name" value="Beta-barrel_AprE"/>
</dbReference>
<comment type="subcellular location">
    <subcellularLocation>
        <location evidence="1 9">Cell inner membrane</location>
        <topology evidence="1 9">Single-pass membrane protein</topology>
    </subcellularLocation>
</comment>
<proteinExistence type="inferred from homology"/>
<keyword evidence="10" id="KW-0175">Coiled coil</keyword>
<reference evidence="13 14" key="1">
    <citation type="submission" date="2015-11" db="EMBL/GenBank/DDBJ databases">
        <title>Genomic Taxonomy of the Vibrionaceae.</title>
        <authorList>
            <person name="Gomez-Gil B."/>
            <person name="Enciso-Ibarra J."/>
        </authorList>
    </citation>
    <scope>NUCLEOTIDE SEQUENCE [LARGE SCALE GENOMIC DNA]</scope>
    <source>
        <strain evidence="13 14">CAIM 912</strain>
    </source>
</reference>
<evidence type="ECO:0000256" key="5">
    <source>
        <dbReference type="ARBA" id="ARBA00022519"/>
    </source>
</evidence>
<keyword evidence="6 9" id="KW-0812">Transmembrane</keyword>
<sequence>MTNSFKLKDIEMTDDVYGAMLTDAPVKYRIVIWGVFAFFAAMIAWSSVASLDRVTRGEGKVIPSSQIQLIQSLDGGILQAMYVQEGQLVKQGEPLARIDDTRFRSEFAQQEEEVSSLTANIIRMQTELDSIDLVPTAPTWQEQIQINVKPVIFPTTLEAAEPELISRQRQEYEGRLLDLKNKLEILARQIQQKQQESQEVESKIRTLSNSYGLIKRELKITVPLAKTGIVSQVDLLKLERQVNDLKGELNSLRLMQPKIKATVDETILKRREAVLAFSNETRAKMNELDTRLSRLTQAQVGAQDKVDKAVITAPVTGTIKTIHINTLGGVVQPGVDLIEIVPAEDQLLIEAKIAPKDIAFLYSGLPSVVKVTAYDFTRYGGLDGTLEHISADTTQDEEGNSFYLVRIRTDKSSLEKKEGGELPIIPGMLTSVDIITGKRTVLEYLLNPILRARESALRER</sequence>
<dbReference type="InterPro" id="IPR058781">
    <property type="entry name" value="HH_AprE-like"/>
</dbReference>
<accession>A0A135I2M0</accession>
<dbReference type="Gene3D" id="1.10.287.470">
    <property type="entry name" value="Helix hairpin bin"/>
    <property type="match status" value="1"/>
</dbReference>
<evidence type="ECO:0000313" key="13">
    <source>
        <dbReference type="EMBL" id="KXF79696.1"/>
    </source>
</evidence>
<evidence type="ECO:0000256" key="3">
    <source>
        <dbReference type="ARBA" id="ARBA00022448"/>
    </source>
</evidence>
<evidence type="ECO:0000313" key="14">
    <source>
        <dbReference type="Proteomes" id="UP000070529"/>
    </source>
</evidence>
<keyword evidence="5 9" id="KW-0997">Cell inner membrane</keyword>
<dbReference type="Gene3D" id="2.40.50.100">
    <property type="match status" value="1"/>
</dbReference>
<dbReference type="PRINTS" id="PR01490">
    <property type="entry name" value="RTXTOXIND"/>
</dbReference>
<organism evidence="13 14">
    <name type="scientific">Enterovibrio coralii</name>
    <dbReference type="NCBI Taxonomy" id="294935"/>
    <lineage>
        <taxon>Bacteria</taxon>
        <taxon>Pseudomonadati</taxon>
        <taxon>Pseudomonadota</taxon>
        <taxon>Gammaproteobacteria</taxon>
        <taxon>Vibrionales</taxon>
        <taxon>Vibrionaceae</taxon>
        <taxon>Enterovibrio</taxon>
    </lineage>
</organism>
<evidence type="ECO:0000256" key="10">
    <source>
        <dbReference type="SAM" id="Coils"/>
    </source>
</evidence>
<feature type="transmembrane region" description="Helical" evidence="9">
    <location>
        <begin position="30"/>
        <end position="51"/>
    </location>
</feature>
<keyword evidence="14" id="KW-1185">Reference proteome</keyword>
<dbReference type="InterPro" id="IPR050739">
    <property type="entry name" value="MFP"/>
</dbReference>
<evidence type="ECO:0000259" key="12">
    <source>
        <dbReference type="Pfam" id="PF26002"/>
    </source>
</evidence>
<dbReference type="PANTHER" id="PTHR30386:SF26">
    <property type="entry name" value="TRANSPORT PROTEIN COMB"/>
    <property type="match status" value="1"/>
</dbReference>
<dbReference type="GO" id="GO:0009306">
    <property type="term" value="P:protein secretion"/>
    <property type="evidence" value="ECO:0007669"/>
    <property type="project" value="InterPro"/>
</dbReference>
<dbReference type="Pfam" id="PF25994">
    <property type="entry name" value="HH_AprE"/>
    <property type="match status" value="1"/>
</dbReference>
<evidence type="ECO:0000256" key="1">
    <source>
        <dbReference type="ARBA" id="ARBA00004377"/>
    </source>
</evidence>
<keyword evidence="3 9" id="KW-0813">Transport</keyword>
<comment type="similarity">
    <text evidence="2 9">Belongs to the membrane fusion protein (MFP) (TC 8.A.1) family.</text>
</comment>
<dbReference type="OrthoDB" id="9775513at2"/>
<dbReference type="Pfam" id="PF26002">
    <property type="entry name" value="Beta-barrel_AprE"/>
    <property type="match status" value="1"/>
</dbReference>
<dbReference type="AlphaFoldDB" id="A0A135I2M0"/>
<evidence type="ECO:0000256" key="6">
    <source>
        <dbReference type="ARBA" id="ARBA00022692"/>
    </source>
</evidence>
<name>A0A135I2M0_9GAMM</name>
<dbReference type="Proteomes" id="UP000070529">
    <property type="component" value="Unassembled WGS sequence"/>
</dbReference>
<dbReference type="NCBIfam" id="TIGR01843">
    <property type="entry name" value="type_I_hlyD"/>
    <property type="match status" value="1"/>
</dbReference>
<dbReference type="SUPFAM" id="SSF111369">
    <property type="entry name" value="HlyD-like secretion proteins"/>
    <property type="match status" value="1"/>
</dbReference>
<feature type="coiled-coil region" evidence="10">
    <location>
        <begin position="169"/>
        <end position="210"/>
    </location>
</feature>
<keyword evidence="7 9" id="KW-1133">Transmembrane helix</keyword>
<dbReference type="Gene3D" id="2.40.30.170">
    <property type="match status" value="1"/>
</dbReference>
<gene>
    <name evidence="13" type="ORF">ATN88_15655</name>
</gene>
<feature type="domain" description="AprE-like beta-barrel" evidence="12">
    <location>
        <begin position="347"/>
        <end position="437"/>
    </location>
</feature>
<evidence type="ECO:0000256" key="4">
    <source>
        <dbReference type="ARBA" id="ARBA00022475"/>
    </source>
</evidence>
<dbReference type="RefSeq" id="WP_067420184.1">
    <property type="nucleotide sequence ID" value="NZ_LNTY01000062.1"/>
</dbReference>
<keyword evidence="8 9" id="KW-0472">Membrane</keyword>
<comment type="caution">
    <text evidence="13">The sequence shown here is derived from an EMBL/GenBank/DDBJ whole genome shotgun (WGS) entry which is preliminary data.</text>
</comment>
<protein>
    <recommendedName>
        <fullName evidence="9">Membrane fusion protein (MFP) family protein</fullName>
    </recommendedName>
</protein>
<keyword evidence="4 9" id="KW-1003">Cell membrane</keyword>
<evidence type="ECO:0000256" key="7">
    <source>
        <dbReference type="ARBA" id="ARBA00022989"/>
    </source>
</evidence>
<dbReference type="InterPro" id="IPR006144">
    <property type="entry name" value="Secretion_HlyD_CS"/>
</dbReference>
<dbReference type="InterPro" id="IPR010129">
    <property type="entry name" value="T1SS_HlyD"/>
</dbReference>
<dbReference type="GO" id="GO:0005886">
    <property type="term" value="C:plasma membrane"/>
    <property type="evidence" value="ECO:0007669"/>
    <property type="project" value="UniProtKB-SubCell"/>
</dbReference>
<dbReference type="STRING" id="294935.ATN88_15655"/>
<evidence type="ECO:0000256" key="8">
    <source>
        <dbReference type="ARBA" id="ARBA00023136"/>
    </source>
</evidence>
<evidence type="ECO:0000256" key="2">
    <source>
        <dbReference type="ARBA" id="ARBA00009477"/>
    </source>
</evidence>
<dbReference type="EMBL" id="LNTY01000062">
    <property type="protein sequence ID" value="KXF79696.1"/>
    <property type="molecule type" value="Genomic_DNA"/>
</dbReference>
<dbReference type="PANTHER" id="PTHR30386">
    <property type="entry name" value="MEMBRANE FUSION SUBUNIT OF EMRAB-TOLC MULTIDRUG EFFLUX PUMP"/>
    <property type="match status" value="1"/>
</dbReference>
<evidence type="ECO:0000256" key="9">
    <source>
        <dbReference type="RuleBase" id="RU365093"/>
    </source>
</evidence>